<evidence type="ECO:0000256" key="6">
    <source>
        <dbReference type="SAM" id="Phobius"/>
    </source>
</evidence>
<evidence type="ECO:0000256" key="5">
    <source>
        <dbReference type="ARBA" id="ARBA00023136"/>
    </source>
</evidence>
<keyword evidence="4 6" id="KW-1133">Transmembrane helix</keyword>
<dbReference type="RefSeq" id="WP_045461953.1">
    <property type="nucleotide sequence ID" value="NZ_BBLT01000003.1"/>
</dbReference>
<keyword evidence="3 6" id="KW-0812">Transmembrane</keyword>
<dbReference type="Pfam" id="PF02653">
    <property type="entry name" value="BPD_transp_2"/>
    <property type="match status" value="1"/>
</dbReference>
<dbReference type="OrthoDB" id="9789927at2"/>
<feature type="transmembrane region" description="Helical" evidence="6">
    <location>
        <begin position="196"/>
        <end position="217"/>
    </location>
</feature>
<feature type="transmembrane region" description="Helical" evidence="6">
    <location>
        <begin position="285"/>
        <end position="310"/>
    </location>
</feature>
<keyword evidence="8" id="KW-1185">Reference proteome</keyword>
<dbReference type="NCBIfam" id="TIGR03408">
    <property type="entry name" value="urea_trans_UrtC"/>
    <property type="match status" value="1"/>
</dbReference>
<dbReference type="CDD" id="cd06581">
    <property type="entry name" value="TM_PBP1_LivM_like"/>
    <property type="match status" value="1"/>
</dbReference>
<dbReference type="InterPro" id="IPR043428">
    <property type="entry name" value="LivM-like"/>
</dbReference>
<feature type="transmembrane region" description="Helical" evidence="6">
    <location>
        <begin position="115"/>
        <end position="141"/>
    </location>
</feature>
<comment type="caution">
    <text evidence="7">The sequence shown here is derived from an EMBL/GenBank/DDBJ whole genome shotgun (WGS) entry which is preliminary data.</text>
</comment>
<dbReference type="Proteomes" id="UP000030185">
    <property type="component" value="Unassembled WGS sequence"/>
</dbReference>
<sequence length="367" mass="40722">MKKYLTADSLFYILLIIIFLIVLPLGNILGFVSNNTISLWGRYFCFAIAALGIDLIWGYTGVLSMCQAFFFCLGGYSIAMHMLLSATGKGVYSAAIPDFMVWNQVETLPFFWEPFHSFGLSLLLALALPALFAFLFGFFVFRSRIKGVYFAIITQALALAVWFIFLRNETMLGGTNGLTDFKSLLGFELSSPRTKLGLYLLAFFTLCGTYLFCRWLVNSKFGKVLVGILDSESRLSFTAYNVVNYKVAVFVIAAILAAIGGVLYAPQTGIITPGRMDVKASVEMVMWVALGGRGRLKGAIIGALLVNYLYSVCTSLFPESWLYILGILFILTVLFFEKGFWGLIEMLEAKLTEWSPVKGSESLKANV</sequence>
<feature type="transmembrane region" description="Helical" evidence="6">
    <location>
        <begin position="12"/>
        <end position="33"/>
    </location>
</feature>
<accession>A0A098LE11</accession>
<dbReference type="InterPro" id="IPR017778">
    <property type="entry name" value="ABC_transptr_urea_perm_UrtC"/>
</dbReference>
<feature type="transmembrane region" description="Helical" evidence="6">
    <location>
        <begin position="148"/>
        <end position="166"/>
    </location>
</feature>
<dbReference type="STRING" id="153721.MYP_1920"/>
<feature type="transmembrane region" description="Helical" evidence="6">
    <location>
        <begin position="243"/>
        <end position="265"/>
    </location>
</feature>
<dbReference type="GO" id="GO:0005886">
    <property type="term" value="C:plasma membrane"/>
    <property type="evidence" value="ECO:0007669"/>
    <property type="project" value="UniProtKB-SubCell"/>
</dbReference>
<evidence type="ECO:0000313" key="7">
    <source>
        <dbReference type="EMBL" id="GAL84692.1"/>
    </source>
</evidence>
<dbReference type="InterPro" id="IPR001851">
    <property type="entry name" value="ABC_transp_permease"/>
</dbReference>
<organism evidence="7 8">
    <name type="scientific">Sporocytophaga myxococcoides</name>
    <dbReference type="NCBI Taxonomy" id="153721"/>
    <lineage>
        <taxon>Bacteria</taxon>
        <taxon>Pseudomonadati</taxon>
        <taxon>Bacteroidota</taxon>
        <taxon>Cytophagia</taxon>
        <taxon>Cytophagales</taxon>
        <taxon>Cytophagaceae</taxon>
        <taxon>Sporocytophaga</taxon>
    </lineage>
</organism>
<reference evidence="7 8" key="1">
    <citation type="submission" date="2014-09" db="EMBL/GenBank/DDBJ databases">
        <title>Sporocytophaga myxococcoides PG-01 genome sequencing.</title>
        <authorList>
            <person name="Liu L."/>
            <person name="Gao P.J."/>
            <person name="Chen G.J."/>
            <person name="Wang L.S."/>
        </authorList>
    </citation>
    <scope>NUCLEOTIDE SEQUENCE [LARGE SCALE GENOMIC DNA]</scope>
    <source>
        <strain evidence="7 8">PG-01</strain>
    </source>
</reference>
<dbReference type="PANTHER" id="PTHR30482">
    <property type="entry name" value="HIGH-AFFINITY BRANCHED-CHAIN AMINO ACID TRANSPORT SYSTEM PERMEASE"/>
    <property type="match status" value="1"/>
</dbReference>
<feature type="transmembrane region" description="Helical" evidence="6">
    <location>
        <begin position="322"/>
        <end position="344"/>
    </location>
</feature>
<dbReference type="PANTHER" id="PTHR30482:SF4">
    <property type="entry name" value="SLR1201 PROTEIN"/>
    <property type="match status" value="1"/>
</dbReference>
<evidence type="ECO:0000256" key="1">
    <source>
        <dbReference type="ARBA" id="ARBA00004651"/>
    </source>
</evidence>
<name>A0A098LE11_9BACT</name>
<protein>
    <submittedName>
        <fullName evidence="7">Branched-chain amino acid ABC transporter permease</fullName>
    </submittedName>
</protein>
<keyword evidence="2" id="KW-1003">Cell membrane</keyword>
<gene>
    <name evidence="7" type="ORF">MYP_1920</name>
</gene>
<dbReference type="GO" id="GO:0015658">
    <property type="term" value="F:branched-chain amino acid transmembrane transporter activity"/>
    <property type="evidence" value="ECO:0007669"/>
    <property type="project" value="InterPro"/>
</dbReference>
<evidence type="ECO:0000313" key="8">
    <source>
        <dbReference type="Proteomes" id="UP000030185"/>
    </source>
</evidence>
<dbReference type="EMBL" id="BBLT01000003">
    <property type="protein sequence ID" value="GAL84692.1"/>
    <property type="molecule type" value="Genomic_DNA"/>
</dbReference>
<dbReference type="AlphaFoldDB" id="A0A098LE11"/>
<evidence type="ECO:0000256" key="4">
    <source>
        <dbReference type="ARBA" id="ARBA00022989"/>
    </source>
</evidence>
<evidence type="ECO:0000256" key="2">
    <source>
        <dbReference type="ARBA" id="ARBA00022475"/>
    </source>
</evidence>
<proteinExistence type="predicted"/>
<dbReference type="eggNOG" id="COG4177">
    <property type="taxonomic scope" value="Bacteria"/>
</dbReference>
<keyword evidence="5 6" id="KW-0472">Membrane</keyword>
<evidence type="ECO:0000256" key="3">
    <source>
        <dbReference type="ARBA" id="ARBA00022692"/>
    </source>
</evidence>
<feature type="transmembrane region" description="Helical" evidence="6">
    <location>
        <begin position="39"/>
        <end position="57"/>
    </location>
</feature>
<comment type="subcellular location">
    <subcellularLocation>
        <location evidence="1">Cell membrane</location>
        <topology evidence="1">Multi-pass membrane protein</topology>
    </subcellularLocation>
</comment>